<evidence type="ECO:0000313" key="1">
    <source>
        <dbReference type="EMBL" id="KAK9157863.1"/>
    </source>
</evidence>
<dbReference type="AlphaFoldDB" id="A0AAP0KTW7"/>
<proteinExistence type="predicted"/>
<comment type="caution">
    <text evidence="1">The sequence shown here is derived from an EMBL/GenBank/DDBJ whole genome shotgun (WGS) entry which is preliminary data.</text>
</comment>
<evidence type="ECO:0000313" key="2">
    <source>
        <dbReference type="Proteomes" id="UP001419268"/>
    </source>
</evidence>
<gene>
    <name evidence="1" type="ORF">Scep_004437</name>
</gene>
<keyword evidence="2" id="KW-1185">Reference proteome</keyword>
<dbReference type="EMBL" id="JBBNAG010000002">
    <property type="protein sequence ID" value="KAK9157863.1"/>
    <property type="molecule type" value="Genomic_DNA"/>
</dbReference>
<protein>
    <submittedName>
        <fullName evidence="1">Uncharacterized protein</fullName>
    </submittedName>
</protein>
<sequence>MIKKIEIMLVLRGAQRPSIGLATCSNWSKASDWRLPLRTLGAAHTFAIQ</sequence>
<accession>A0AAP0KTW7</accession>
<name>A0AAP0KTW7_9MAGN</name>
<organism evidence="1 2">
    <name type="scientific">Stephania cephalantha</name>
    <dbReference type="NCBI Taxonomy" id="152367"/>
    <lineage>
        <taxon>Eukaryota</taxon>
        <taxon>Viridiplantae</taxon>
        <taxon>Streptophyta</taxon>
        <taxon>Embryophyta</taxon>
        <taxon>Tracheophyta</taxon>
        <taxon>Spermatophyta</taxon>
        <taxon>Magnoliopsida</taxon>
        <taxon>Ranunculales</taxon>
        <taxon>Menispermaceae</taxon>
        <taxon>Menispermoideae</taxon>
        <taxon>Cissampelideae</taxon>
        <taxon>Stephania</taxon>
    </lineage>
</organism>
<dbReference type="Proteomes" id="UP001419268">
    <property type="component" value="Unassembled WGS sequence"/>
</dbReference>
<reference evidence="1 2" key="1">
    <citation type="submission" date="2024-01" db="EMBL/GenBank/DDBJ databases">
        <title>Genome assemblies of Stephania.</title>
        <authorList>
            <person name="Yang L."/>
        </authorList>
    </citation>
    <scope>NUCLEOTIDE SEQUENCE [LARGE SCALE GENOMIC DNA]</scope>
    <source>
        <strain evidence="1">JXDWG</strain>
        <tissue evidence="1">Leaf</tissue>
    </source>
</reference>